<proteinExistence type="inferred from homology"/>
<dbReference type="InterPro" id="IPR013783">
    <property type="entry name" value="Ig-like_fold"/>
</dbReference>
<dbReference type="RefSeq" id="WP_344443726.1">
    <property type="nucleotide sequence ID" value="NZ_BAAAQY010000002.1"/>
</dbReference>
<evidence type="ECO:0000256" key="5">
    <source>
        <dbReference type="ARBA" id="ARBA00022729"/>
    </source>
</evidence>
<organism evidence="7 8">
    <name type="scientific">Herbiconiux moechotypicola</name>
    <dbReference type="NCBI Taxonomy" id="637393"/>
    <lineage>
        <taxon>Bacteria</taxon>
        <taxon>Bacillati</taxon>
        <taxon>Actinomycetota</taxon>
        <taxon>Actinomycetes</taxon>
        <taxon>Micrococcales</taxon>
        <taxon>Microbacteriaceae</taxon>
        <taxon>Herbiconiux</taxon>
    </lineage>
</organism>
<protein>
    <recommendedName>
        <fullName evidence="3">alpha-amylase</fullName>
        <ecNumber evidence="3">3.2.1.1</ecNumber>
    </recommendedName>
    <alternativeName>
        <fullName evidence="6">1,4-alpha-D-glucan glucanohydrolase</fullName>
    </alternativeName>
</protein>
<evidence type="ECO:0000256" key="6">
    <source>
        <dbReference type="ARBA" id="ARBA00030238"/>
    </source>
</evidence>
<comment type="caution">
    <text evidence="7">The sequence shown here is derived from an EMBL/GenBank/DDBJ whole genome shotgun (WGS) entry which is preliminary data.</text>
</comment>
<keyword evidence="4" id="KW-0964">Secreted</keyword>
<dbReference type="EC" id="3.2.1.1" evidence="3"/>
<accession>A0ABN3D9H4</accession>
<evidence type="ECO:0000256" key="2">
    <source>
        <dbReference type="ARBA" id="ARBA00007257"/>
    </source>
</evidence>
<evidence type="ECO:0000313" key="7">
    <source>
        <dbReference type="EMBL" id="GAA2225081.1"/>
    </source>
</evidence>
<reference evidence="7 8" key="1">
    <citation type="journal article" date="2019" name="Int. J. Syst. Evol. Microbiol.">
        <title>The Global Catalogue of Microorganisms (GCM) 10K type strain sequencing project: providing services to taxonomists for standard genome sequencing and annotation.</title>
        <authorList>
            <consortium name="The Broad Institute Genomics Platform"/>
            <consortium name="The Broad Institute Genome Sequencing Center for Infectious Disease"/>
            <person name="Wu L."/>
            <person name="Ma J."/>
        </authorList>
    </citation>
    <scope>NUCLEOTIDE SEQUENCE [LARGE SCALE GENOMIC DNA]</scope>
    <source>
        <strain evidence="7 8">JCM 16117</strain>
    </source>
</reference>
<dbReference type="EMBL" id="BAAAQY010000002">
    <property type="protein sequence ID" value="GAA2225081.1"/>
    <property type="molecule type" value="Genomic_DNA"/>
</dbReference>
<evidence type="ECO:0000256" key="1">
    <source>
        <dbReference type="ARBA" id="ARBA00000548"/>
    </source>
</evidence>
<sequence>MSGTARAGLALTASAGTWTPKPTTLAYQWTRGTTSIPGATASTYRLTAADVGSTITVTVSASRTGYTTTSKTSAATAKVAKPLAFTTAPTPTVAGTARVGATLTATTGTWSPAPTLRLQWNRDGAPITGATGQSLTLGAADAGHRITVTVTASRAGYTTTTRTSAATPTVATRPFTTAPTPAVTGTAKVGSTLTAKPGTWSPAATTTAFQWKRGGASIPGATASTYLLVGADAGTTVTVTVTVKRSGYTTTTRTSTPTAAIAKGTLTIATPTVTGQALTGSTLTASPGTWGPAPVSFTYAWYRGTAAIPGATAKSYTPTAADVGSTLSVRITGAKTGYSSATKISAATAVVRQPVSTLGGRVTGPAGAVAGATVTLKQLLTDGSYRDVSTARTTSDGRFQFTGLTPGRYNLHVSAPPNYVAAWYSSSAFSVTGSSSYTADTTLAYATSSIGGTARTTGGQAISGVRVTLKQLLTDGSYRDVVATSTDATGRYAFRGVTPGRYNLLFDGGTAFVSAWYSTAAFSVEGGSSYTADRTLASVTSTLGGTVTASGAPISGVTVTLRRFFDDGTTGDSTVTTGANGAFSFTGLQPGRYNVYYDGGSTYGGAWYSTAPFTVAGGTSYTANKVLAAATSTLDGVVTSTSGQVISGVRVTLKQLLTDGSYRDLVATATDTNGRYRFTGLTSGRYNVYFDGTPNFGAGWYSTTPFDVQPGVALTASTTLAPTPPVSQTATARVCFAASGAGAIPSNGLASLQFSADGQSFTPYGNSVQLDARNCGTVTVPSAGWWQIRYDNWSYYPVRLHYVGTTAAHYFVAGEYFTYPTAYVRNL</sequence>
<evidence type="ECO:0000256" key="3">
    <source>
        <dbReference type="ARBA" id="ARBA00012595"/>
    </source>
</evidence>
<dbReference type="SUPFAM" id="SSF49452">
    <property type="entry name" value="Starch-binding domain-like"/>
    <property type="match status" value="3"/>
</dbReference>
<evidence type="ECO:0000313" key="8">
    <source>
        <dbReference type="Proteomes" id="UP001500929"/>
    </source>
</evidence>
<keyword evidence="8" id="KW-1185">Reference proteome</keyword>
<dbReference type="Gene3D" id="2.60.40.2700">
    <property type="match status" value="4"/>
</dbReference>
<dbReference type="Gene3D" id="2.60.40.10">
    <property type="entry name" value="Immunoglobulins"/>
    <property type="match status" value="4"/>
</dbReference>
<comment type="catalytic activity">
    <reaction evidence="1">
        <text>Endohydrolysis of (1-&gt;4)-alpha-D-glucosidic linkages in polysaccharides containing three or more (1-&gt;4)-alpha-linked D-glucose units.</text>
        <dbReference type="EC" id="3.2.1.1"/>
    </reaction>
</comment>
<dbReference type="InterPro" id="IPR013784">
    <property type="entry name" value="Carb-bd-like_fold"/>
</dbReference>
<dbReference type="PANTHER" id="PTHR36108:SF13">
    <property type="entry name" value="COLOSSIN-B-RELATED"/>
    <property type="match status" value="1"/>
</dbReference>
<dbReference type="Proteomes" id="UP001500929">
    <property type="component" value="Unassembled WGS sequence"/>
</dbReference>
<gene>
    <name evidence="7" type="ORF">GCM10009851_05900</name>
</gene>
<name>A0ABN3D9H4_9MICO</name>
<dbReference type="SUPFAM" id="SSF49478">
    <property type="entry name" value="Cna protein B-type domain"/>
    <property type="match status" value="1"/>
</dbReference>
<dbReference type="Pfam" id="PF13620">
    <property type="entry name" value="CarboxypepD_reg"/>
    <property type="match status" value="3"/>
</dbReference>
<dbReference type="PANTHER" id="PTHR36108">
    <property type="entry name" value="COLOSSIN-B-RELATED"/>
    <property type="match status" value="1"/>
</dbReference>
<evidence type="ECO:0000256" key="4">
    <source>
        <dbReference type="ARBA" id="ARBA00022525"/>
    </source>
</evidence>
<keyword evidence="5" id="KW-0732">Signal</keyword>
<comment type="similarity">
    <text evidence="2">Belongs to the serine-aspartate repeat-containing protein (SDr) family.</text>
</comment>